<reference evidence="2 3" key="1">
    <citation type="submission" date="2016-11" db="EMBL/GenBank/DDBJ databases">
        <title>The macronuclear genome of Stentor coeruleus: a giant cell with tiny introns.</title>
        <authorList>
            <person name="Slabodnick M."/>
            <person name="Ruby J.G."/>
            <person name="Reiff S.B."/>
            <person name="Swart E.C."/>
            <person name="Gosai S."/>
            <person name="Prabakaran S."/>
            <person name="Witkowska E."/>
            <person name="Larue G.E."/>
            <person name="Fisher S."/>
            <person name="Freeman R.M."/>
            <person name="Gunawardena J."/>
            <person name="Chu W."/>
            <person name="Stover N.A."/>
            <person name="Gregory B.D."/>
            <person name="Nowacki M."/>
            <person name="Derisi J."/>
            <person name="Roy S.W."/>
            <person name="Marshall W.F."/>
            <person name="Sood P."/>
        </authorList>
    </citation>
    <scope>NUCLEOTIDE SEQUENCE [LARGE SCALE GENOMIC DNA]</scope>
    <source>
        <strain evidence="2">WM001</strain>
    </source>
</reference>
<keyword evidence="3" id="KW-1185">Reference proteome</keyword>
<protein>
    <submittedName>
        <fullName evidence="2">Uncharacterized protein</fullName>
    </submittedName>
</protein>
<dbReference type="Proteomes" id="UP000187209">
    <property type="component" value="Unassembled WGS sequence"/>
</dbReference>
<evidence type="ECO:0000256" key="1">
    <source>
        <dbReference type="SAM" id="MobiDB-lite"/>
    </source>
</evidence>
<comment type="caution">
    <text evidence="2">The sequence shown here is derived from an EMBL/GenBank/DDBJ whole genome shotgun (WGS) entry which is preliminary data.</text>
</comment>
<feature type="region of interest" description="Disordered" evidence="1">
    <location>
        <begin position="22"/>
        <end position="45"/>
    </location>
</feature>
<organism evidence="2 3">
    <name type="scientific">Stentor coeruleus</name>
    <dbReference type="NCBI Taxonomy" id="5963"/>
    <lineage>
        <taxon>Eukaryota</taxon>
        <taxon>Sar</taxon>
        <taxon>Alveolata</taxon>
        <taxon>Ciliophora</taxon>
        <taxon>Postciliodesmatophora</taxon>
        <taxon>Heterotrichea</taxon>
        <taxon>Heterotrichida</taxon>
        <taxon>Stentoridae</taxon>
        <taxon>Stentor</taxon>
    </lineage>
</organism>
<dbReference type="EMBL" id="MPUH01001743">
    <property type="protein sequence ID" value="OMJ66348.1"/>
    <property type="molecule type" value="Genomic_DNA"/>
</dbReference>
<evidence type="ECO:0000313" key="3">
    <source>
        <dbReference type="Proteomes" id="UP000187209"/>
    </source>
</evidence>
<evidence type="ECO:0000313" key="2">
    <source>
        <dbReference type="EMBL" id="OMJ66348.1"/>
    </source>
</evidence>
<feature type="compositionally biased region" description="Polar residues" evidence="1">
    <location>
        <begin position="34"/>
        <end position="45"/>
    </location>
</feature>
<proteinExistence type="predicted"/>
<sequence length="196" mass="22134">MSISNLKISGLKSSSFHTNFEEESYSEDFKESSIKNPMQTSSYKSIPSISNLKSSLPQSKYPIPKQTSQTSLIKSQGQSFQSLTKIHANPESKAYVYDPKPSIHREVQYFINEKESQIKSLGIPLDLANEELGISINSTQENSIITKSTVFANEFYLKNRPKRVWNCEENVGKINNPKPNTLQSMLKAHRRIVTSG</sequence>
<accession>A0A1R2AP81</accession>
<gene>
    <name evidence="2" type="ORF">SteCoe_36831</name>
</gene>
<name>A0A1R2AP81_9CILI</name>
<dbReference type="AlphaFoldDB" id="A0A1R2AP81"/>